<sequence length="454" mass="50480">MKAGKDEEKIMGPMFPRLHVNDTEKGGPRAPPRNKMALYEQLSIPSQRFNTGVLPLTHPNNTSSRVLPASSSQGSGLERNFHFPLHDPSPTPTHRAETFLAQQSEGSSLNNSLAQLEQRNGVGDEDDFLVPVFVQSGAGSRTQNSVDREKLTPFNPRYSGRSIKHQNFCDKDPKLMTSLGPDLRKEVRCEIEEVPKVSGPSHSAKSKTNLSTKEKIEGLVKESNAIPDQEYQDFPVTNICNLDDSDLQQEFRTRSQPIDNGLVGSIREGDVAHQRRVSHCREDDSSPNEADNDFQYCGDRSNVSLQMANVDKGDDVSETSMVDSISGLDISPDDVVGMIGQKHFWKARRAIAKMLIYAHIGNDHSTPVLSHFNVILILQYQKMAIIREMSNPNRGILHKATPETVNHLSIHCPLPTAFSDVYLSRFIIAYFPGEHGGTFPIMAIEGVEQEEQVV</sequence>
<dbReference type="InterPro" id="IPR039319">
    <property type="entry name" value="ELF3-like"/>
</dbReference>
<evidence type="ECO:0000313" key="2">
    <source>
        <dbReference type="EnsemblPlants" id="QL02p001761:mrna"/>
    </source>
</evidence>
<dbReference type="Proteomes" id="UP000594261">
    <property type="component" value="Chromosome 2"/>
</dbReference>
<dbReference type="PANTHER" id="PTHR34281:SF2">
    <property type="entry name" value="PROTEIN EARLY FLOWERING 3"/>
    <property type="match status" value="1"/>
</dbReference>
<name>A0A7N2KRA8_QUELO</name>
<dbReference type="EnsemblPlants" id="QL02p001761:mrna">
    <property type="protein sequence ID" value="QL02p001761:mrna"/>
    <property type="gene ID" value="QL02p001761"/>
</dbReference>
<keyword evidence="3" id="KW-1185">Reference proteome</keyword>
<feature type="compositionally biased region" description="Basic and acidic residues" evidence="1">
    <location>
        <begin position="1"/>
        <end position="10"/>
    </location>
</feature>
<dbReference type="Gramene" id="QL02p001761:mrna">
    <property type="protein sequence ID" value="QL02p001761:mrna"/>
    <property type="gene ID" value="QL02p001761"/>
</dbReference>
<dbReference type="InParanoid" id="A0A7N2KRA8"/>
<evidence type="ECO:0000256" key="1">
    <source>
        <dbReference type="SAM" id="MobiDB-lite"/>
    </source>
</evidence>
<organism evidence="2 3">
    <name type="scientific">Quercus lobata</name>
    <name type="common">Valley oak</name>
    <dbReference type="NCBI Taxonomy" id="97700"/>
    <lineage>
        <taxon>Eukaryota</taxon>
        <taxon>Viridiplantae</taxon>
        <taxon>Streptophyta</taxon>
        <taxon>Embryophyta</taxon>
        <taxon>Tracheophyta</taxon>
        <taxon>Spermatophyta</taxon>
        <taxon>Magnoliopsida</taxon>
        <taxon>eudicotyledons</taxon>
        <taxon>Gunneridae</taxon>
        <taxon>Pentapetalae</taxon>
        <taxon>rosids</taxon>
        <taxon>fabids</taxon>
        <taxon>Fagales</taxon>
        <taxon>Fagaceae</taxon>
        <taxon>Quercus</taxon>
    </lineage>
</organism>
<proteinExistence type="predicted"/>
<reference evidence="3" key="1">
    <citation type="journal article" date="2016" name="G3 (Bethesda)">
        <title>First Draft Assembly and Annotation of the Genome of a California Endemic Oak Quercus lobata Nee (Fagaceae).</title>
        <authorList>
            <person name="Sork V.L."/>
            <person name="Fitz-Gibbon S.T."/>
            <person name="Puiu D."/>
            <person name="Crepeau M."/>
            <person name="Gugger P.F."/>
            <person name="Sherman R."/>
            <person name="Stevens K."/>
            <person name="Langley C.H."/>
            <person name="Pellegrini M."/>
            <person name="Salzberg S.L."/>
        </authorList>
    </citation>
    <scope>NUCLEOTIDE SEQUENCE [LARGE SCALE GENOMIC DNA]</scope>
    <source>
        <strain evidence="3">cv. SW786</strain>
    </source>
</reference>
<accession>A0A7N2KRA8</accession>
<feature type="compositionally biased region" description="Polar residues" evidence="1">
    <location>
        <begin position="58"/>
        <end position="75"/>
    </location>
</feature>
<feature type="region of interest" description="Disordered" evidence="1">
    <location>
        <begin position="1"/>
        <end position="33"/>
    </location>
</feature>
<feature type="region of interest" description="Disordered" evidence="1">
    <location>
        <begin position="58"/>
        <end position="94"/>
    </location>
</feature>
<dbReference type="AlphaFoldDB" id="A0A7N2KRA8"/>
<dbReference type="OMA" id="RERNEPC"/>
<reference evidence="2" key="2">
    <citation type="submission" date="2021-01" db="UniProtKB">
        <authorList>
            <consortium name="EnsemblPlants"/>
        </authorList>
    </citation>
    <scope>IDENTIFICATION</scope>
</reference>
<dbReference type="PANTHER" id="PTHR34281">
    <property type="entry name" value="PROTEIN EARLY FLOWERING 3"/>
    <property type="match status" value="1"/>
</dbReference>
<evidence type="ECO:0008006" key="4">
    <source>
        <dbReference type="Google" id="ProtNLM"/>
    </source>
</evidence>
<protein>
    <recommendedName>
        <fullName evidence="4">Protein EARLY FLOWERING 3</fullName>
    </recommendedName>
</protein>
<dbReference type="GO" id="GO:2000028">
    <property type="term" value="P:regulation of photoperiodism, flowering"/>
    <property type="evidence" value="ECO:0007669"/>
    <property type="project" value="InterPro"/>
</dbReference>
<evidence type="ECO:0000313" key="3">
    <source>
        <dbReference type="Proteomes" id="UP000594261"/>
    </source>
</evidence>